<accession>A0AA95NC66</accession>
<dbReference type="AlphaFoldDB" id="A0AA95NC66"/>
<reference evidence="1" key="1">
    <citation type="submission" date="2023-01" db="EMBL/GenBank/DDBJ databases">
        <title>Whole genome sequence of Paucibacter sp. S2-9 isolated from pond sediment.</title>
        <authorList>
            <person name="Jung J.Y."/>
        </authorList>
    </citation>
    <scope>NUCLEOTIDE SEQUENCE</scope>
    <source>
        <strain evidence="1">S2-9</strain>
    </source>
</reference>
<keyword evidence="2" id="KW-1185">Reference proteome</keyword>
<organism evidence="1 2">
    <name type="scientific">Paucibacter sediminis</name>
    <dbReference type="NCBI Taxonomy" id="3019553"/>
    <lineage>
        <taxon>Bacteria</taxon>
        <taxon>Pseudomonadati</taxon>
        <taxon>Pseudomonadota</taxon>
        <taxon>Betaproteobacteria</taxon>
        <taxon>Burkholderiales</taxon>
        <taxon>Sphaerotilaceae</taxon>
        <taxon>Roseateles</taxon>
    </lineage>
</organism>
<evidence type="ECO:0000313" key="1">
    <source>
        <dbReference type="EMBL" id="WIT11008.1"/>
    </source>
</evidence>
<name>A0AA95NC66_9BURK</name>
<protein>
    <submittedName>
        <fullName evidence="1">Uncharacterized protein</fullName>
    </submittedName>
</protein>
<dbReference type="Proteomes" id="UP001177769">
    <property type="component" value="Chromosome"/>
</dbReference>
<gene>
    <name evidence="1" type="ORF">PFX98_19165</name>
</gene>
<proteinExistence type="predicted"/>
<evidence type="ECO:0000313" key="2">
    <source>
        <dbReference type="Proteomes" id="UP001177769"/>
    </source>
</evidence>
<sequence length="166" mass="18565">MIDLATAKKVVIALFFGGQLVPHPKQRIFQLLGYDVVAIGRLKADPEVTALRRDVKAMWNILLRAERAMNGLSAMRGGAVVPTPERIGSQRSAIYNRLERLVVDVIESALERDGIFCVLIHDGFMVPRRIDHQAMEQLVLEKTGFRIRLTETFMQGPGDEVELLAA</sequence>
<dbReference type="EMBL" id="CP116346">
    <property type="protein sequence ID" value="WIT11008.1"/>
    <property type="molecule type" value="Genomic_DNA"/>
</dbReference>
<dbReference type="KEGG" id="pais:PFX98_19165"/>
<dbReference type="RefSeq" id="WP_285232086.1">
    <property type="nucleotide sequence ID" value="NZ_CP116346.1"/>
</dbReference>